<dbReference type="Gene3D" id="3.40.50.12370">
    <property type="match status" value="1"/>
</dbReference>
<dbReference type="RefSeq" id="WP_343910269.1">
    <property type="nucleotide sequence ID" value="NZ_BAAAJE010000029.1"/>
</dbReference>
<feature type="domain" description="UspA" evidence="2">
    <location>
        <begin position="11"/>
        <end position="145"/>
    </location>
</feature>
<dbReference type="Proteomes" id="UP001499979">
    <property type="component" value="Unassembled WGS sequence"/>
</dbReference>
<dbReference type="EMBL" id="BAAAJE010000029">
    <property type="protein sequence ID" value="GAA1161252.1"/>
    <property type="molecule type" value="Genomic_DNA"/>
</dbReference>
<comment type="caution">
    <text evidence="3">The sequence shown here is derived from an EMBL/GenBank/DDBJ whole genome shotgun (WGS) entry which is preliminary data.</text>
</comment>
<keyword evidence="4" id="KW-1185">Reference proteome</keyword>
<dbReference type="PANTHER" id="PTHR46268:SF6">
    <property type="entry name" value="UNIVERSAL STRESS PROTEIN UP12"/>
    <property type="match status" value="1"/>
</dbReference>
<proteinExistence type="inferred from homology"/>
<gene>
    <name evidence="3" type="ORF">GCM10009606_43990</name>
</gene>
<accession>A0ABN1UPK4</accession>
<protein>
    <submittedName>
        <fullName evidence="3">Universal stress protein</fullName>
    </submittedName>
</protein>
<dbReference type="Pfam" id="PF00582">
    <property type="entry name" value="Usp"/>
    <property type="match status" value="2"/>
</dbReference>
<dbReference type="SUPFAM" id="SSF52402">
    <property type="entry name" value="Adenine nucleotide alpha hydrolases-like"/>
    <property type="match status" value="2"/>
</dbReference>
<dbReference type="InterPro" id="IPR006016">
    <property type="entry name" value="UspA"/>
</dbReference>
<reference evidence="3 4" key="1">
    <citation type="journal article" date="2019" name="Int. J. Syst. Evol. Microbiol.">
        <title>The Global Catalogue of Microorganisms (GCM) 10K type strain sequencing project: providing services to taxonomists for standard genome sequencing and annotation.</title>
        <authorList>
            <consortium name="The Broad Institute Genomics Platform"/>
            <consortium name="The Broad Institute Genome Sequencing Center for Infectious Disease"/>
            <person name="Wu L."/>
            <person name="Ma J."/>
        </authorList>
    </citation>
    <scope>NUCLEOTIDE SEQUENCE [LARGE SCALE GENOMIC DNA]</scope>
    <source>
        <strain evidence="3 4">JCM 11813</strain>
    </source>
</reference>
<evidence type="ECO:0000313" key="4">
    <source>
        <dbReference type="Proteomes" id="UP001499979"/>
    </source>
</evidence>
<name>A0ABN1UPK4_9ACTN</name>
<sequence>MSETTRSEYDVVVAVGPEGVHDGVLDLAVAEAERRQAGLELLHVVHSLVSVPVGVEAVQSLDAAFTEVGRRVLTSAADRVRSRGGGRVPYTTHLLVGRVSTTIADRVPPDGIVFLERHDSADRLLTMSVSTRVAARAHAAVVVVPAAWRRGPYEPRPVTVGVDHPDEALAQVETALAFARETGRPLVVVHAAWLAEPYQDLVFGNTTRDEWVHDAEERLDRALAKLPDHADVDVSTAVDWRRPADALVGASLVSAFVVLNRRRERAIGPHLGAVTRTVLRHAAGPVMVVDRT</sequence>
<dbReference type="CDD" id="cd00293">
    <property type="entry name" value="USP-like"/>
    <property type="match status" value="1"/>
</dbReference>
<organism evidence="3 4">
    <name type="scientific">Nocardioides aquiterrae</name>
    <dbReference type="NCBI Taxonomy" id="203799"/>
    <lineage>
        <taxon>Bacteria</taxon>
        <taxon>Bacillati</taxon>
        <taxon>Actinomycetota</taxon>
        <taxon>Actinomycetes</taxon>
        <taxon>Propionibacteriales</taxon>
        <taxon>Nocardioidaceae</taxon>
        <taxon>Nocardioides</taxon>
    </lineage>
</organism>
<evidence type="ECO:0000256" key="1">
    <source>
        <dbReference type="ARBA" id="ARBA00008791"/>
    </source>
</evidence>
<dbReference type="PANTHER" id="PTHR46268">
    <property type="entry name" value="STRESS RESPONSE PROTEIN NHAX"/>
    <property type="match status" value="1"/>
</dbReference>
<evidence type="ECO:0000313" key="3">
    <source>
        <dbReference type="EMBL" id="GAA1161252.1"/>
    </source>
</evidence>
<evidence type="ECO:0000259" key="2">
    <source>
        <dbReference type="Pfam" id="PF00582"/>
    </source>
</evidence>
<comment type="similarity">
    <text evidence="1">Belongs to the universal stress protein A family.</text>
</comment>
<feature type="domain" description="UspA" evidence="2">
    <location>
        <begin position="156"/>
        <end position="289"/>
    </location>
</feature>